<evidence type="ECO:0000259" key="2">
    <source>
        <dbReference type="Pfam" id="PF24809"/>
    </source>
</evidence>
<sequence length="287" mass="31609">MATASPPRRLNRLKAFFLCSKDSEELSMPEKPALQIRQAPVARVQPASLPTLPNQNGAKDKTQFAPDSSKASPGDSGNTALEKAIKDHIQTLSESDRLAFTNASTIDVDVLLESVRKANHEHVQASSFRPYTTKVTNFLNVLQLSVGAASTIAQSEPVSSIALGGAKLVISLAVRYLEYFDKLANMLDQLSKYLPPLARYSEKCHLPNICDALANVYADILNFYSAARRVFVDDANRSKEFASLKAFFKSQWKPFEAQFGEIKSSLEYHNNVLLHSGVSEILVNSCK</sequence>
<dbReference type="Proteomes" id="UP000304928">
    <property type="component" value="Unassembled WGS sequence"/>
</dbReference>
<proteinExistence type="predicted"/>
<feature type="region of interest" description="Disordered" evidence="1">
    <location>
        <begin position="24"/>
        <end position="79"/>
    </location>
</feature>
<gene>
    <name evidence="3" type="ORF">D6D15_07814</name>
</gene>
<evidence type="ECO:0000313" key="3">
    <source>
        <dbReference type="EMBL" id="THW85800.1"/>
    </source>
</evidence>
<evidence type="ECO:0000256" key="1">
    <source>
        <dbReference type="SAM" id="MobiDB-lite"/>
    </source>
</evidence>
<accession>A0A4S9AZS4</accession>
<organism evidence="3 4">
    <name type="scientific">Aureobasidium pullulans</name>
    <name type="common">Black yeast</name>
    <name type="synonym">Pullularia pullulans</name>
    <dbReference type="NCBI Taxonomy" id="5580"/>
    <lineage>
        <taxon>Eukaryota</taxon>
        <taxon>Fungi</taxon>
        <taxon>Dikarya</taxon>
        <taxon>Ascomycota</taxon>
        <taxon>Pezizomycotina</taxon>
        <taxon>Dothideomycetes</taxon>
        <taxon>Dothideomycetidae</taxon>
        <taxon>Dothideales</taxon>
        <taxon>Saccotheciaceae</taxon>
        <taxon>Aureobasidium</taxon>
    </lineage>
</organism>
<feature type="compositionally biased region" description="Polar residues" evidence="1">
    <location>
        <begin position="65"/>
        <end position="79"/>
    </location>
</feature>
<protein>
    <recommendedName>
        <fullName evidence="2">DUF7708 domain-containing protein</fullName>
    </recommendedName>
</protein>
<feature type="domain" description="DUF7708" evidence="2">
    <location>
        <begin position="152"/>
        <end position="263"/>
    </location>
</feature>
<evidence type="ECO:0000313" key="4">
    <source>
        <dbReference type="Proteomes" id="UP000304928"/>
    </source>
</evidence>
<dbReference type="EMBL" id="QZAR01000169">
    <property type="protein sequence ID" value="THW85800.1"/>
    <property type="molecule type" value="Genomic_DNA"/>
</dbReference>
<dbReference type="InterPro" id="IPR056125">
    <property type="entry name" value="DUF7708"/>
</dbReference>
<dbReference type="AlphaFoldDB" id="A0A4S9AZS4"/>
<comment type="caution">
    <text evidence="3">The sequence shown here is derived from an EMBL/GenBank/DDBJ whole genome shotgun (WGS) entry which is preliminary data.</text>
</comment>
<reference evidence="3 4" key="1">
    <citation type="submission" date="2018-10" db="EMBL/GenBank/DDBJ databases">
        <title>Fifty Aureobasidium pullulans genomes reveal a recombining polyextremotolerant generalist.</title>
        <authorList>
            <person name="Gostincar C."/>
            <person name="Turk M."/>
            <person name="Zajc J."/>
            <person name="Gunde-Cimerman N."/>
        </authorList>
    </citation>
    <scope>NUCLEOTIDE SEQUENCE [LARGE SCALE GENOMIC DNA]</scope>
    <source>
        <strain evidence="3 4">EXF-10507</strain>
    </source>
</reference>
<dbReference type="Pfam" id="PF24809">
    <property type="entry name" value="DUF7708"/>
    <property type="match status" value="1"/>
</dbReference>
<name>A0A4S9AZS4_AURPU</name>